<organism evidence="1 2">
    <name type="scientific">Methanobrevibacter cuticularis</name>
    <dbReference type="NCBI Taxonomy" id="47311"/>
    <lineage>
        <taxon>Archaea</taxon>
        <taxon>Methanobacteriati</taxon>
        <taxon>Methanobacteriota</taxon>
        <taxon>Methanomada group</taxon>
        <taxon>Methanobacteria</taxon>
        <taxon>Methanobacteriales</taxon>
        <taxon>Methanobacteriaceae</taxon>
        <taxon>Methanobrevibacter</taxon>
    </lineage>
</organism>
<accession>A0A166D6W7</accession>
<dbReference type="EMBL" id="LWMW01000123">
    <property type="protein sequence ID" value="KZX15266.1"/>
    <property type="molecule type" value="Genomic_DNA"/>
</dbReference>
<dbReference type="Proteomes" id="UP000077275">
    <property type="component" value="Unassembled WGS sequence"/>
</dbReference>
<name>A0A166D6W7_9EURY</name>
<gene>
    <name evidence="1" type="ORF">MBCUT_15910</name>
</gene>
<evidence type="ECO:0000313" key="1">
    <source>
        <dbReference type="EMBL" id="KZX15266.1"/>
    </source>
</evidence>
<proteinExistence type="predicted"/>
<dbReference type="PATRIC" id="fig|47311.3.peg.1731"/>
<dbReference type="AlphaFoldDB" id="A0A166D6W7"/>
<reference evidence="1 2" key="1">
    <citation type="submission" date="2016-04" db="EMBL/GenBank/DDBJ databases">
        <title>Genome sequence of Methanobrevibacter cuticularis DSM 11139.</title>
        <authorList>
            <person name="Poehlein A."/>
            <person name="Seedorf H."/>
            <person name="Daniel R."/>
        </authorList>
    </citation>
    <scope>NUCLEOTIDE SEQUENCE [LARGE SCALE GENOMIC DNA]</scope>
    <source>
        <strain evidence="1 2">DSM 11139</strain>
    </source>
</reference>
<keyword evidence="2" id="KW-1185">Reference proteome</keyword>
<evidence type="ECO:0000313" key="2">
    <source>
        <dbReference type="Proteomes" id="UP000077275"/>
    </source>
</evidence>
<dbReference type="STRING" id="47311.MBCUT_15910"/>
<comment type="caution">
    <text evidence="1">The sequence shown here is derived from an EMBL/GenBank/DDBJ whole genome shotgun (WGS) entry which is preliminary data.</text>
</comment>
<protein>
    <submittedName>
        <fullName evidence="1">Uncharacterized protein</fullName>
    </submittedName>
</protein>
<sequence>MILNSNLKEINTEFKEIKNNFNSSHPCIQKLMNKMIIPNFNDFFWHLKVDGVEKTSNISELNFQKTLPKHVKRRMREIKGSKGRIYLKN</sequence>